<name>A0A914YSU6_9BILA</name>
<dbReference type="SUPFAM" id="SSF82671">
    <property type="entry name" value="SEA domain"/>
    <property type="match status" value="1"/>
</dbReference>
<evidence type="ECO:0000313" key="4">
    <source>
        <dbReference type="WBParaSite" id="PSU_v2.g2733.t1"/>
    </source>
</evidence>
<protein>
    <submittedName>
        <fullName evidence="4">SEA domain-containing protein</fullName>
    </submittedName>
</protein>
<evidence type="ECO:0000259" key="2">
    <source>
        <dbReference type="PROSITE" id="PS50024"/>
    </source>
</evidence>
<accession>A0A914YSU6</accession>
<dbReference type="InterPro" id="IPR036364">
    <property type="entry name" value="SEA_dom_sf"/>
</dbReference>
<organism evidence="3 4">
    <name type="scientific">Panagrolaimus superbus</name>
    <dbReference type="NCBI Taxonomy" id="310955"/>
    <lineage>
        <taxon>Eukaryota</taxon>
        <taxon>Metazoa</taxon>
        <taxon>Ecdysozoa</taxon>
        <taxon>Nematoda</taxon>
        <taxon>Chromadorea</taxon>
        <taxon>Rhabditida</taxon>
        <taxon>Tylenchina</taxon>
        <taxon>Panagrolaimomorpha</taxon>
        <taxon>Panagrolaimoidea</taxon>
        <taxon>Panagrolaimidae</taxon>
        <taxon>Panagrolaimus</taxon>
    </lineage>
</organism>
<evidence type="ECO:0000256" key="1">
    <source>
        <dbReference type="SAM" id="SignalP"/>
    </source>
</evidence>
<dbReference type="Pfam" id="PF01390">
    <property type="entry name" value="SEA"/>
    <property type="match status" value="1"/>
</dbReference>
<feature type="chain" id="PRO_5037356181" evidence="1">
    <location>
        <begin position="22"/>
        <end position="119"/>
    </location>
</feature>
<sequence length="119" mass="13439">MAFSASAAMALIAIIYRITVNLPDMPFSSNLKNKTSTDFNDSAQQVVDAVNFLIKPIPGFHNVTVKEFRYQQVVGTMVIMDILSTNTHDIESFKKLFEDSIQEGHIGWSHINKIYPKFV</sequence>
<dbReference type="PROSITE" id="PS50024">
    <property type="entry name" value="SEA"/>
    <property type="match status" value="1"/>
</dbReference>
<evidence type="ECO:0000313" key="3">
    <source>
        <dbReference type="Proteomes" id="UP000887577"/>
    </source>
</evidence>
<dbReference type="AlphaFoldDB" id="A0A914YSU6"/>
<feature type="domain" description="SEA" evidence="2">
    <location>
        <begin position="12"/>
        <end position="119"/>
    </location>
</feature>
<dbReference type="WBParaSite" id="PSU_v2.g2733.t1">
    <property type="protein sequence ID" value="PSU_v2.g2733.t1"/>
    <property type="gene ID" value="PSU_v2.g2733"/>
</dbReference>
<dbReference type="InterPro" id="IPR000082">
    <property type="entry name" value="SEA_dom"/>
</dbReference>
<dbReference type="Proteomes" id="UP000887577">
    <property type="component" value="Unplaced"/>
</dbReference>
<reference evidence="4" key="1">
    <citation type="submission" date="2022-11" db="UniProtKB">
        <authorList>
            <consortium name="WormBaseParasite"/>
        </authorList>
    </citation>
    <scope>IDENTIFICATION</scope>
</reference>
<keyword evidence="1" id="KW-0732">Signal</keyword>
<keyword evidence="3" id="KW-1185">Reference proteome</keyword>
<feature type="signal peptide" evidence="1">
    <location>
        <begin position="1"/>
        <end position="21"/>
    </location>
</feature>
<proteinExistence type="predicted"/>